<geneLocation type="plasmid" evidence="2 3">
    <name>unnamed1</name>
</geneLocation>
<dbReference type="RefSeq" id="WP_104277468.1">
    <property type="nucleotide sequence ID" value="NZ_CP047181.1"/>
</dbReference>
<evidence type="ECO:0000313" key="3">
    <source>
        <dbReference type="Proteomes" id="UP000464597"/>
    </source>
</evidence>
<dbReference type="EMBL" id="CP047181">
    <property type="protein sequence ID" value="QHC65037.1"/>
    <property type="molecule type" value="Genomic_DNA"/>
</dbReference>
<keyword evidence="2" id="KW-0614">Plasmid</keyword>
<keyword evidence="1" id="KW-1133">Transmembrane helix</keyword>
<sequence length="64" mass="6704">MNLWLGFVGVVIFGLGSLCHVVVQGTDVWTQRTLTRPHALSIAGWLFTAAGAATVAAVMIPALP</sequence>
<gene>
    <name evidence="2" type="ORF">GSU69_19510</name>
</gene>
<accession>A0ABX6H5S9</accession>
<evidence type="ECO:0000313" key="2">
    <source>
        <dbReference type="EMBL" id="QHC65037.1"/>
    </source>
</evidence>
<organism evidence="2 3">
    <name type="scientific">Rathayibacter festucae</name>
    <dbReference type="NCBI Taxonomy" id="110937"/>
    <lineage>
        <taxon>Bacteria</taxon>
        <taxon>Bacillati</taxon>
        <taxon>Actinomycetota</taxon>
        <taxon>Actinomycetes</taxon>
        <taxon>Micrococcales</taxon>
        <taxon>Microbacteriaceae</taxon>
        <taxon>Rathayibacter</taxon>
    </lineage>
</organism>
<protein>
    <submittedName>
        <fullName evidence="2">Uncharacterized protein</fullName>
    </submittedName>
</protein>
<keyword evidence="1" id="KW-0812">Transmembrane</keyword>
<keyword evidence="1" id="KW-0472">Membrane</keyword>
<dbReference type="Proteomes" id="UP000464597">
    <property type="component" value="Plasmid unnamed1"/>
</dbReference>
<name>A0ABX6H5S9_9MICO</name>
<reference evidence="3" key="1">
    <citation type="submission" date="2019-12" db="EMBL/GenBank/DDBJ databases">
        <title>Complete and draft genome sequences of new strains and members of some known species of the genus Rathayibacter isolated from plants.</title>
        <authorList>
            <person name="Tarlachkov S.V."/>
            <person name="Starodumova I.P."/>
            <person name="Dorofeeva L.V."/>
            <person name="Prisyazhnaya N.V."/>
            <person name="Leyn S."/>
            <person name="Zlamal J."/>
            <person name="Elan M."/>
            <person name="Osterman A.L."/>
            <person name="Nadler S."/>
            <person name="Subbotin S.A."/>
            <person name="Evtushenko L.I."/>
        </authorList>
    </citation>
    <scope>NUCLEOTIDE SEQUENCE [LARGE SCALE GENOMIC DNA]</scope>
    <source>
        <strain evidence="3">VKM Ac-2802</strain>
        <plasmid evidence="3">unnamed1</plasmid>
    </source>
</reference>
<feature type="transmembrane region" description="Helical" evidence="1">
    <location>
        <begin position="43"/>
        <end position="63"/>
    </location>
</feature>
<evidence type="ECO:0000256" key="1">
    <source>
        <dbReference type="SAM" id="Phobius"/>
    </source>
</evidence>
<proteinExistence type="predicted"/>
<keyword evidence="3" id="KW-1185">Reference proteome</keyword>